<evidence type="ECO:0000256" key="1">
    <source>
        <dbReference type="SAM" id="MobiDB-lite"/>
    </source>
</evidence>
<protein>
    <submittedName>
        <fullName evidence="2">Uncharacterized protein</fullName>
    </submittedName>
</protein>
<proteinExistence type="predicted"/>
<keyword evidence="3" id="KW-1185">Reference proteome</keyword>
<dbReference type="Proteomes" id="UP000305948">
    <property type="component" value="Unassembled WGS sequence"/>
</dbReference>
<evidence type="ECO:0000313" key="2">
    <source>
        <dbReference type="EMBL" id="TFK56686.1"/>
    </source>
</evidence>
<reference evidence="2 3" key="1">
    <citation type="journal article" date="2019" name="Nat. Ecol. Evol.">
        <title>Megaphylogeny resolves global patterns of mushroom evolution.</title>
        <authorList>
            <person name="Varga T."/>
            <person name="Krizsan K."/>
            <person name="Foldi C."/>
            <person name="Dima B."/>
            <person name="Sanchez-Garcia M."/>
            <person name="Sanchez-Ramirez S."/>
            <person name="Szollosi G.J."/>
            <person name="Szarkandi J.G."/>
            <person name="Papp V."/>
            <person name="Albert L."/>
            <person name="Andreopoulos W."/>
            <person name="Angelini C."/>
            <person name="Antonin V."/>
            <person name="Barry K.W."/>
            <person name="Bougher N.L."/>
            <person name="Buchanan P."/>
            <person name="Buyck B."/>
            <person name="Bense V."/>
            <person name="Catcheside P."/>
            <person name="Chovatia M."/>
            <person name="Cooper J."/>
            <person name="Damon W."/>
            <person name="Desjardin D."/>
            <person name="Finy P."/>
            <person name="Geml J."/>
            <person name="Haridas S."/>
            <person name="Hughes K."/>
            <person name="Justo A."/>
            <person name="Karasinski D."/>
            <person name="Kautmanova I."/>
            <person name="Kiss B."/>
            <person name="Kocsube S."/>
            <person name="Kotiranta H."/>
            <person name="LaButti K.M."/>
            <person name="Lechner B.E."/>
            <person name="Liimatainen K."/>
            <person name="Lipzen A."/>
            <person name="Lukacs Z."/>
            <person name="Mihaltcheva S."/>
            <person name="Morgado L.N."/>
            <person name="Niskanen T."/>
            <person name="Noordeloos M.E."/>
            <person name="Ohm R.A."/>
            <person name="Ortiz-Santana B."/>
            <person name="Ovrebo C."/>
            <person name="Racz N."/>
            <person name="Riley R."/>
            <person name="Savchenko A."/>
            <person name="Shiryaev A."/>
            <person name="Soop K."/>
            <person name="Spirin V."/>
            <person name="Szebenyi C."/>
            <person name="Tomsovsky M."/>
            <person name="Tulloss R.E."/>
            <person name="Uehling J."/>
            <person name="Grigoriev I.V."/>
            <person name="Vagvolgyi C."/>
            <person name="Papp T."/>
            <person name="Martin F.M."/>
            <person name="Miettinen O."/>
            <person name="Hibbett D.S."/>
            <person name="Nagy L.G."/>
        </authorList>
    </citation>
    <scope>NUCLEOTIDE SEQUENCE [LARGE SCALE GENOMIC DNA]</scope>
    <source>
        <strain evidence="2 3">OMC1185</strain>
    </source>
</reference>
<dbReference type="OrthoDB" id="3263623at2759"/>
<gene>
    <name evidence="2" type="ORF">OE88DRAFT_47864</name>
</gene>
<sequence length="350" mass="38474">MSAGPSSSRHSISAGNGLIRPYVHRQQTAYRVGDRRLSEAGTGYRAPASHHSHSTTLDTHVDQLSPEVGLAWGHYRGIDVSRPNKPADPEYEIHEDVKRTLLYQRRARERKAAESRRQSLDEPVPGLVSSHRNSISSVDSSHGLRTPKTSPRGSQSNRPTDSQGRHSVVQSFQTPKPAVAAQSRILEGPLTSSPPPLDETVAVTLPRRKSSVSNVLNEVSKRLAVPTGTGRRRGSVAGSRSRSSIVLHGLMHRSSHTSPTAQLPAMETIHSGEPLPPKTVPLPKADVLHHRNLLPLPRFNPFMRFRAESLTSLDVSAPTDSLEIGRSAFEVRRLQSNPLPRDGRRDTCRF</sequence>
<feature type="compositionally biased region" description="Basic and acidic residues" evidence="1">
    <location>
        <begin position="110"/>
        <end position="120"/>
    </location>
</feature>
<name>A0A5C3NJN5_9AGAM</name>
<feature type="region of interest" description="Disordered" evidence="1">
    <location>
        <begin position="108"/>
        <end position="180"/>
    </location>
</feature>
<dbReference type="EMBL" id="ML213503">
    <property type="protein sequence ID" value="TFK56686.1"/>
    <property type="molecule type" value="Genomic_DNA"/>
</dbReference>
<feature type="compositionally biased region" description="Polar residues" evidence="1">
    <location>
        <begin position="147"/>
        <end position="162"/>
    </location>
</feature>
<dbReference type="AlphaFoldDB" id="A0A5C3NJN5"/>
<organism evidence="2 3">
    <name type="scientific">Heliocybe sulcata</name>
    <dbReference type="NCBI Taxonomy" id="5364"/>
    <lineage>
        <taxon>Eukaryota</taxon>
        <taxon>Fungi</taxon>
        <taxon>Dikarya</taxon>
        <taxon>Basidiomycota</taxon>
        <taxon>Agaricomycotina</taxon>
        <taxon>Agaricomycetes</taxon>
        <taxon>Gloeophyllales</taxon>
        <taxon>Gloeophyllaceae</taxon>
        <taxon>Heliocybe</taxon>
    </lineage>
</organism>
<evidence type="ECO:0000313" key="3">
    <source>
        <dbReference type="Proteomes" id="UP000305948"/>
    </source>
</evidence>
<accession>A0A5C3NJN5</accession>
<feature type="compositionally biased region" description="Polar residues" evidence="1">
    <location>
        <begin position="130"/>
        <end position="140"/>
    </location>
</feature>